<dbReference type="EMBL" id="BJYY01000013">
    <property type="protein sequence ID" value="GEO33950.1"/>
    <property type="molecule type" value="Genomic_DNA"/>
</dbReference>
<dbReference type="InterPro" id="IPR000873">
    <property type="entry name" value="AMP-dep_synth/lig_dom"/>
</dbReference>
<evidence type="ECO:0000256" key="1">
    <source>
        <dbReference type="ARBA" id="ARBA00006432"/>
    </source>
</evidence>
<dbReference type="PANTHER" id="PTHR43272">
    <property type="entry name" value="LONG-CHAIN-FATTY-ACID--COA LIGASE"/>
    <property type="match status" value="1"/>
</dbReference>
<dbReference type="CDD" id="cd05907">
    <property type="entry name" value="VL_LC_FACS_like"/>
    <property type="match status" value="1"/>
</dbReference>
<keyword evidence="2 7" id="KW-0436">Ligase</keyword>
<organism evidence="7 8">
    <name type="scientific">Cellulomonas aerilata</name>
    <dbReference type="NCBI Taxonomy" id="515326"/>
    <lineage>
        <taxon>Bacteria</taxon>
        <taxon>Bacillati</taxon>
        <taxon>Actinomycetota</taxon>
        <taxon>Actinomycetes</taxon>
        <taxon>Micrococcales</taxon>
        <taxon>Cellulomonadaceae</taxon>
        <taxon>Cellulomonas</taxon>
    </lineage>
</organism>
<reference evidence="7 8" key="1">
    <citation type="submission" date="2019-07" db="EMBL/GenBank/DDBJ databases">
        <title>Whole genome shotgun sequence of Cellulomonas aerilata NBRC 106308.</title>
        <authorList>
            <person name="Hosoyama A."/>
            <person name="Uohara A."/>
            <person name="Ohji S."/>
            <person name="Ichikawa N."/>
        </authorList>
    </citation>
    <scope>NUCLEOTIDE SEQUENCE [LARGE SCALE GENOMIC DNA]</scope>
    <source>
        <strain evidence="7 8">NBRC 106308</strain>
    </source>
</reference>
<evidence type="ECO:0000259" key="6">
    <source>
        <dbReference type="Pfam" id="PF00501"/>
    </source>
</evidence>
<gene>
    <name evidence="7" type="ORF">CAE01nite_16750</name>
</gene>
<feature type="domain" description="AMP-dependent synthetase/ligase" evidence="6">
    <location>
        <begin position="24"/>
        <end position="427"/>
    </location>
</feature>
<protein>
    <recommendedName>
        <fullName evidence="5">Acyl-CoA synthetase</fullName>
    </recommendedName>
</protein>
<evidence type="ECO:0000256" key="4">
    <source>
        <dbReference type="ARBA" id="ARBA00023098"/>
    </source>
</evidence>
<keyword evidence="3" id="KW-0276">Fatty acid metabolism</keyword>
<evidence type="ECO:0000313" key="8">
    <source>
        <dbReference type="Proteomes" id="UP000321181"/>
    </source>
</evidence>
<dbReference type="OrthoDB" id="9803968at2"/>
<dbReference type="InterPro" id="IPR020845">
    <property type="entry name" value="AMP-binding_CS"/>
</dbReference>
<dbReference type="AlphaFoldDB" id="A0A512DCK3"/>
<dbReference type="SUPFAM" id="SSF56801">
    <property type="entry name" value="Acetyl-CoA synthetase-like"/>
    <property type="match status" value="1"/>
</dbReference>
<proteinExistence type="inferred from homology"/>
<sequence>MPEFATPSLVDVDPTTSISTLLAERVARSPEGTLVERQSPLGGGWTAVSARAFADEVHALAKGLVAGGVEPGDRVAIMSRTRYEWTLVDFAVWAAGAVGVPVYETSSADQVHWILSDSDVRLAVVETPAHAALVDGVRADLPHLEGVVVIDDGGLAELVRTGADVADLEVERRTGLAGADDLATIIYTSGTTGRPKGVELTHRNFVHLALNGAIAFRDVCAQPGSRTLLFMPLAHVFARFIQVLCIPSGAVIGHTPDPKQLLPALASFRPTFILAVPRVFEKVYNSSEQKAGTGAKQKIFRWAANTSIAFSRALETPSGPSPALKAQHALAGRLVYAKLRAALGGRAEWAISGGAPLGERLGHFYRGIGLHVLEGYGLTETTAPTAVSRPDALRIGTVGPPFPGTSIRIADDGEIWVAGPHVFRAYHDNPAATAEALVDGWFRTGDLGRMDDDGYLRITGRSKEIIVTAGGKNVAPAVLEDRLRGHPLVSQCVVVGDGRPFIGALVTLDADMLPGWLSSHGLEPMDVATAARHPEVVAALDRAAERANEAVSRAESIRKVSVLTTDFTEQNGYLTPSMKVKRAQVLADFAAQIDAIYAEPRTPARDHS</sequence>
<keyword evidence="8" id="KW-1185">Reference proteome</keyword>
<evidence type="ECO:0000256" key="3">
    <source>
        <dbReference type="ARBA" id="ARBA00022832"/>
    </source>
</evidence>
<dbReference type="InterPro" id="IPR042099">
    <property type="entry name" value="ANL_N_sf"/>
</dbReference>
<dbReference type="Pfam" id="PF00501">
    <property type="entry name" value="AMP-binding"/>
    <property type="match status" value="1"/>
</dbReference>
<comment type="similarity">
    <text evidence="1">Belongs to the ATP-dependent AMP-binding enzyme family.</text>
</comment>
<dbReference type="Gene3D" id="3.40.50.12780">
    <property type="entry name" value="N-terminal domain of ligase-like"/>
    <property type="match status" value="1"/>
</dbReference>
<dbReference type="GO" id="GO:0016020">
    <property type="term" value="C:membrane"/>
    <property type="evidence" value="ECO:0007669"/>
    <property type="project" value="TreeGrafter"/>
</dbReference>
<accession>A0A512DCK3</accession>
<dbReference type="PROSITE" id="PS00455">
    <property type="entry name" value="AMP_BINDING"/>
    <property type="match status" value="1"/>
</dbReference>
<dbReference type="Pfam" id="PF23562">
    <property type="entry name" value="AMP-binding_C_3"/>
    <property type="match status" value="1"/>
</dbReference>
<keyword evidence="4" id="KW-0443">Lipid metabolism</keyword>
<evidence type="ECO:0000256" key="2">
    <source>
        <dbReference type="ARBA" id="ARBA00022598"/>
    </source>
</evidence>
<evidence type="ECO:0000313" key="7">
    <source>
        <dbReference type="EMBL" id="GEO33950.1"/>
    </source>
</evidence>
<dbReference type="RefSeq" id="WP_146902778.1">
    <property type="nucleotide sequence ID" value="NZ_BAAARM010000003.1"/>
</dbReference>
<dbReference type="Proteomes" id="UP000321181">
    <property type="component" value="Unassembled WGS sequence"/>
</dbReference>
<comment type="caution">
    <text evidence="7">The sequence shown here is derived from an EMBL/GenBank/DDBJ whole genome shotgun (WGS) entry which is preliminary data.</text>
</comment>
<name>A0A512DCK3_9CELL</name>
<evidence type="ECO:0000256" key="5">
    <source>
        <dbReference type="ARBA" id="ARBA00032875"/>
    </source>
</evidence>
<dbReference type="PANTHER" id="PTHR43272:SF32">
    <property type="entry name" value="AMP-DEPENDENT SYNTHETASE_LIGASE DOMAIN-CONTAINING PROTEIN"/>
    <property type="match status" value="1"/>
</dbReference>
<dbReference type="GO" id="GO:0004467">
    <property type="term" value="F:long-chain fatty acid-CoA ligase activity"/>
    <property type="evidence" value="ECO:0007669"/>
    <property type="project" value="TreeGrafter"/>
</dbReference>